<dbReference type="Gene3D" id="3.30.460.10">
    <property type="entry name" value="Beta Polymerase, domain 2"/>
    <property type="match status" value="1"/>
</dbReference>
<evidence type="ECO:0000259" key="1">
    <source>
        <dbReference type="Pfam" id="PF18765"/>
    </source>
</evidence>
<dbReference type="Pfam" id="PF18765">
    <property type="entry name" value="Polbeta"/>
    <property type="match status" value="1"/>
</dbReference>
<gene>
    <name evidence="2" type="ORF">CARN6_1115</name>
</gene>
<protein>
    <recommendedName>
        <fullName evidence="1">Polymerase beta nucleotidyltransferase domain-containing protein</fullName>
    </recommendedName>
</protein>
<sequence length="130" mass="14749">MKQTVPNRRLELLPGELEIVREILRRHLPGREVWAFGSRVKGKARTFSDLDLAVLGDQPLTLSTRADLAEDFSESDLPYKVDIVDWATTSERFREIIRAEYIVLLMDSAVEGIDELAVASPKRLRKGDAQ</sequence>
<feature type="domain" description="Polymerase beta nucleotidyltransferase" evidence="1">
    <location>
        <begin position="21"/>
        <end position="105"/>
    </location>
</feature>
<organism evidence="2">
    <name type="scientific">mine drainage metagenome</name>
    <dbReference type="NCBI Taxonomy" id="410659"/>
    <lineage>
        <taxon>unclassified sequences</taxon>
        <taxon>metagenomes</taxon>
        <taxon>ecological metagenomes</taxon>
    </lineage>
</organism>
<comment type="caution">
    <text evidence="2">The sequence shown here is derived from an EMBL/GenBank/DDBJ whole genome shotgun (WGS) entry which is preliminary data.</text>
</comment>
<accession>E6QKH0</accession>
<dbReference type="EMBL" id="CABQ01000131">
    <property type="protein sequence ID" value="CBI07737.1"/>
    <property type="molecule type" value="Genomic_DNA"/>
</dbReference>
<dbReference type="AlphaFoldDB" id="E6QKH0"/>
<dbReference type="InterPro" id="IPR041633">
    <property type="entry name" value="Polbeta"/>
</dbReference>
<dbReference type="SUPFAM" id="SSF81301">
    <property type="entry name" value="Nucleotidyltransferase"/>
    <property type="match status" value="1"/>
</dbReference>
<dbReference type="CDD" id="cd05403">
    <property type="entry name" value="NT_KNTase_like"/>
    <property type="match status" value="1"/>
</dbReference>
<reference evidence="2" key="1">
    <citation type="submission" date="2009-10" db="EMBL/GenBank/DDBJ databases">
        <title>Diversity of trophic interactions inside an arsenic-rich microbial ecosystem.</title>
        <authorList>
            <person name="Bertin P.N."/>
            <person name="Heinrich-Salmeron A."/>
            <person name="Pelletier E."/>
            <person name="Goulhen-Chollet F."/>
            <person name="Arsene-Ploetze F."/>
            <person name="Gallien S."/>
            <person name="Calteau A."/>
            <person name="Vallenet D."/>
            <person name="Casiot C."/>
            <person name="Chane-Woon-Ming B."/>
            <person name="Giloteaux L."/>
            <person name="Barakat M."/>
            <person name="Bonnefoy V."/>
            <person name="Bruneel O."/>
            <person name="Chandler M."/>
            <person name="Cleiss J."/>
            <person name="Duran R."/>
            <person name="Elbaz-Poulichet F."/>
            <person name="Fonknechten N."/>
            <person name="Lauga B."/>
            <person name="Mornico D."/>
            <person name="Ortet P."/>
            <person name="Schaeffer C."/>
            <person name="Siguier P."/>
            <person name="Alexander Thil Smith A."/>
            <person name="Van Dorsselaer A."/>
            <person name="Weissenbach J."/>
            <person name="Medigue C."/>
            <person name="Le Paslier D."/>
        </authorList>
    </citation>
    <scope>NUCLEOTIDE SEQUENCE</scope>
</reference>
<name>E6QKH0_9ZZZZ</name>
<evidence type="ECO:0000313" key="2">
    <source>
        <dbReference type="EMBL" id="CBI07737.1"/>
    </source>
</evidence>
<proteinExistence type="predicted"/>
<dbReference type="InterPro" id="IPR043519">
    <property type="entry name" value="NT_sf"/>
</dbReference>